<feature type="domain" description="NodB homology" evidence="1">
    <location>
        <begin position="56"/>
        <end position="236"/>
    </location>
</feature>
<dbReference type="EMBL" id="MCHY01000009">
    <property type="protein sequence ID" value="RKD22662.1"/>
    <property type="molecule type" value="Genomic_DNA"/>
</dbReference>
<accession>A0A419SFV4</accession>
<dbReference type="AlphaFoldDB" id="A0A419SFV4"/>
<dbReference type="InterPro" id="IPR050248">
    <property type="entry name" value="Polysacc_deacetylase_ArnD"/>
</dbReference>
<comment type="caution">
    <text evidence="2">The sequence shown here is derived from an EMBL/GenBank/DDBJ whole genome shotgun (WGS) entry which is preliminary data.</text>
</comment>
<dbReference type="NCBIfam" id="TIGR02764">
    <property type="entry name" value="spore_ybaN_pdaB"/>
    <property type="match status" value="1"/>
</dbReference>
<evidence type="ECO:0000313" key="2">
    <source>
        <dbReference type="EMBL" id="RKD22662.1"/>
    </source>
</evidence>
<dbReference type="GO" id="GO:0016810">
    <property type="term" value="F:hydrolase activity, acting on carbon-nitrogen (but not peptide) bonds"/>
    <property type="evidence" value="ECO:0007669"/>
    <property type="project" value="InterPro"/>
</dbReference>
<dbReference type="PANTHER" id="PTHR10587">
    <property type="entry name" value="GLYCOSYL TRANSFERASE-RELATED"/>
    <property type="match status" value="1"/>
</dbReference>
<dbReference type="Gene3D" id="3.20.20.370">
    <property type="entry name" value="Glycoside hydrolase/deacetylase"/>
    <property type="match status" value="1"/>
</dbReference>
<proteinExistence type="predicted"/>
<evidence type="ECO:0000313" key="3">
    <source>
        <dbReference type="Proteomes" id="UP000284219"/>
    </source>
</evidence>
<sequence length="253" mass="28655">MKLFWIFNGTKLKQYFVIVVAAVFAVGIAYAEKQNVSVFTSQTGPAAIYKVDTDQKKLALTFDISWGEQQVSPILEILEEKEVSKVTFFLSGEWTKEHPEIVKQIDELGYEIGSHGYKHINYSRLNDDEIKAQIRQADQILHEVVGKKPTLLRAPNGDIDKRVLKIATDLHYSVILWDTDSKDWLRPGVEEIVQNVVGKAHRGDIILFHASDSATQTHLALPEIIDHLRKDGYEFVTVTELITDAKVKAKPID</sequence>
<dbReference type="PANTHER" id="PTHR10587:SF128">
    <property type="entry name" value="POLYSACCHARIDE DEACETYLASE PDAB-RELATED"/>
    <property type="match status" value="1"/>
</dbReference>
<evidence type="ECO:0000259" key="1">
    <source>
        <dbReference type="PROSITE" id="PS51677"/>
    </source>
</evidence>
<reference evidence="2 3" key="1">
    <citation type="submission" date="2016-08" db="EMBL/GenBank/DDBJ databases">
        <title>Novel Firmicute Genomes.</title>
        <authorList>
            <person name="Poppleton D.I."/>
            <person name="Gribaldo S."/>
        </authorList>
    </citation>
    <scope>NUCLEOTIDE SEQUENCE [LARGE SCALE GENOMIC DNA]</scope>
    <source>
        <strain evidence="2 3">RAOx-1</strain>
    </source>
</reference>
<protein>
    <submittedName>
        <fullName evidence="2">Polysaccharide deacetylase family sporulation protein PdaB</fullName>
    </submittedName>
</protein>
<dbReference type="Proteomes" id="UP000284219">
    <property type="component" value="Unassembled WGS sequence"/>
</dbReference>
<dbReference type="PROSITE" id="PS51677">
    <property type="entry name" value="NODB"/>
    <property type="match status" value="1"/>
</dbReference>
<dbReference type="OrthoDB" id="9806342at2"/>
<keyword evidence="3" id="KW-1185">Reference proteome</keyword>
<dbReference type="SUPFAM" id="SSF88713">
    <property type="entry name" value="Glycoside hydrolase/deacetylase"/>
    <property type="match status" value="1"/>
</dbReference>
<organism evidence="2 3">
    <name type="scientific">Ammoniphilus oxalaticus</name>
    <dbReference type="NCBI Taxonomy" id="66863"/>
    <lineage>
        <taxon>Bacteria</taxon>
        <taxon>Bacillati</taxon>
        <taxon>Bacillota</taxon>
        <taxon>Bacilli</taxon>
        <taxon>Bacillales</taxon>
        <taxon>Paenibacillaceae</taxon>
        <taxon>Aneurinibacillus group</taxon>
        <taxon>Ammoniphilus</taxon>
    </lineage>
</organism>
<dbReference type="InterPro" id="IPR014132">
    <property type="entry name" value="PdaB-like"/>
</dbReference>
<dbReference type="Pfam" id="PF01522">
    <property type="entry name" value="Polysacc_deac_1"/>
    <property type="match status" value="1"/>
</dbReference>
<gene>
    <name evidence="2" type="ORF">BEP19_10420</name>
</gene>
<dbReference type="InterPro" id="IPR011330">
    <property type="entry name" value="Glyco_hydro/deAcase_b/a-brl"/>
</dbReference>
<dbReference type="RefSeq" id="WP_120190139.1">
    <property type="nucleotide sequence ID" value="NZ_MCHY01000009.1"/>
</dbReference>
<dbReference type="InterPro" id="IPR002509">
    <property type="entry name" value="NODB_dom"/>
</dbReference>
<dbReference type="GO" id="GO:0005975">
    <property type="term" value="P:carbohydrate metabolic process"/>
    <property type="evidence" value="ECO:0007669"/>
    <property type="project" value="InterPro"/>
</dbReference>
<name>A0A419SFV4_9BACL</name>
<dbReference type="GO" id="GO:0016020">
    <property type="term" value="C:membrane"/>
    <property type="evidence" value="ECO:0007669"/>
    <property type="project" value="TreeGrafter"/>
</dbReference>